<gene>
    <name evidence="1" type="ORF">LSAT_V11C300137970</name>
</gene>
<name>A0A9R1W3L3_LACSA</name>
<protein>
    <submittedName>
        <fullName evidence="1">Uncharacterized protein</fullName>
    </submittedName>
</protein>
<comment type="caution">
    <text evidence="1">The sequence shown here is derived from an EMBL/GenBank/DDBJ whole genome shotgun (WGS) entry which is preliminary data.</text>
</comment>
<dbReference type="Proteomes" id="UP000235145">
    <property type="component" value="Unassembled WGS sequence"/>
</dbReference>
<evidence type="ECO:0000313" key="1">
    <source>
        <dbReference type="EMBL" id="KAJ0217790.1"/>
    </source>
</evidence>
<organism evidence="1 2">
    <name type="scientific">Lactuca sativa</name>
    <name type="common">Garden lettuce</name>
    <dbReference type="NCBI Taxonomy" id="4236"/>
    <lineage>
        <taxon>Eukaryota</taxon>
        <taxon>Viridiplantae</taxon>
        <taxon>Streptophyta</taxon>
        <taxon>Embryophyta</taxon>
        <taxon>Tracheophyta</taxon>
        <taxon>Spermatophyta</taxon>
        <taxon>Magnoliopsida</taxon>
        <taxon>eudicotyledons</taxon>
        <taxon>Gunneridae</taxon>
        <taxon>Pentapetalae</taxon>
        <taxon>asterids</taxon>
        <taxon>campanulids</taxon>
        <taxon>Asterales</taxon>
        <taxon>Asteraceae</taxon>
        <taxon>Cichorioideae</taxon>
        <taxon>Cichorieae</taxon>
        <taxon>Lactucinae</taxon>
        <taxon>Lactuca</taxon>
    </lineage>
</organism>
<keyword evidence="2" id="KW-1185">Reference proteome</keyword>
<dbReference type="EMBL" id="NBSK02000003">
    <property type="protein sequence ID" value="KAJ0217790.1"/>
    <property type="molecule type" value="Genomic_DNA"/>
</dbReference>
<accession>A0A9R1W3L3</accession>
<reference evidence="1 2" key="1">
    <citation type="journal article" date="2017" name="Nat. Commun.">
        <title>Genome assembly with in vitro proximity ligation data and whole-genome triplication in lettuce.</title>
        <authorList>
            <person name="Reyes-Chin-Wo S."/>
            <person name="Wang Z."/>
            <person name="Yang X."/>
            <person name="Kozik A."/>
            <person name="Arikit S."/>
            <person name="Song C."/>
            <person name="Xia L."/>
            <person name="Froenicke L."/>
            <person name="Lavelle D.O."/>
            <person name="Truco M.J."/>
            <person name="Xia R."/>
            <person name="Zhu S."/>
            <person name="Xu C."/>
            <person name="Xu H."/>
            <person name="Xu X."/>
            <person name="Cox K."/>
            <person name="Korf I."/>
            <person name="Meyers B.C."/>
            <person name="Michelmore R.W."/>
        </authorList>
    </citation>
    <scope>NUCLEOTIDE SEQUENCE [LARGE SCALE GENOMIC DNA]</scope>
    <source>
        <strain evidence="2">cv. Salinas</strain>
        <tissue evidence="1">Seedlings</tissue>
    </source>
</reference>
<evidence type="ECO:0000313" key="2">
    <source>
        <dbReference type="Proteomes" id="UP000235145"/>
    </source>
</evidence>
<dbReference type="AlphaFoldDB" id="A0A9R1W3L3"/>
<sequence length="89" mass="10372">MLFHLKKWHPRMKTSEVVHENEKLETIAAKSTSDSESDTTKIIDFSLHFNPYKSIMERVILEEVSAIAKEDEEFKRKKKDFSSNTVEVG</sequence>
<proteinExistence type="predicted"/>